<dbReference type="CDD" id="cd02325">
    <property type="entry name" value="R3H"/>
    <property type="match status" value="1"/>
</dbReference>
<feature type="compositionally biased region" description="Low complexity" evidence="1">
    <location>
        <begin position="653"/>
        <end position="665"/>
    </location>
</feature>
<feature type="compositionally biased region" description="Low complexity" evidence="1">
    <location>
        <begin position="348"/>
        <end position="358"/>
    </location>
</feature>
<dbReference type="Gene3D" id="3.30.1370.50">
    <property type="entry name" value="R3H-like domain"/>
    <property type="match status" value="1"/>
</dbReference>
<proteinExistence type="predicted"/>
<evidence type="ECO:0000313" key="3">
    <source>
        <dbReference type="EMBL" id="KJE94999.1"/>
    </source>
</evidence>
<dbReference type="GO" id="GO:0003676">
    <property type="term" value="F:nucleic acid binding"/>
    <property type="evidence" value="ECO:0007669"/>
    <property type="project" value="InterPro"/>
</dbReference>
<feature type="region of interest" description="Disordered" evidence="1">
    <location>
        <begin position="287"/>
        <end position="580"/>
    </location>
</feature>
<protein>
    <recommendedName>
        <fullName evidence="2">SUZ domain-containing protein</fullName>
    </recommendedName>
</protein>
<reference evidence="4" key="1">
    <citation type="submission" date="2011-02" db="EMBL/GenBank/DDBJ databases">
        <title>The Genome Sequence of Capsaspora owczarzaki ATCC 30864.</title>
        <authorList>
            <person name="Russ C."/>
            <person name="Cuomo C."/>
            <person name="Burger G."/>
            <person name="Gray M.W."/>
            <person name="Holland P.W.H."/>
            <person name="King N."/>
            <person name="Lang F.B.F."/>
            <person name="Roger A.J."/>
            <person name="Ruiz-Trillo I."/>
            <person name="Young S.K."/>
            <person name="Zeng Q."/>
            <person name="Gargeya S."/>
            <person name="Alvarado L."/>
            <person name="Berlin A."/>
            <person name="Chapman S.B."/>
            <person name="Chen Z."/>
            <person name="Freedman E."/>
            <person name="Gellesch M."/>
            <person name="Goldberg J."/>
            <person name="Griggs A."/>
            <person name="Gujja S."/>
            <person name="Heilman E."/>
            <person name="Heiman D."/>
            <person name="Howarth C."/>
            <person name="Mehta T."/>
            <person name="Neiman D."/>
            <person name="Pearson M."/>
            <person name="Roberts A."/>
            <person name="Saif S."/>
            <person name="Shea T."/>
            <person name="Shenoy N."/>
            <person name="Sisk P."/>
            <person name="Stolte C."/>
            <person name="Sykes S."/>
            <person name="White J."/>
            <person name="Yandava C."/>
            <person name="Haas B."/>
            <person name="Nusbaum C."/>
            <person name="Birren B."/>
        </authorList>
    </citation>
    <scope>NUCLEOTIDE SEQUENCE</scope>
    <source>
        <strain evidence="4">ATCC 30864</strain>
    </source>
</reference>
<feature type="compositionally biased region" description="Polar residues" evidence="1">
    <location>
        <begin position="287"/>
        <end position="316"/>
    </location>
</feature>
<feature type="region of interest" description="Disordered" evidence="1">
    <location>
        <begin position="1"/>
        <end position="48"/>
    </location>
</feature>
<evidence type="ECO:0000256" key="1">
    <source>
        <dbReference type="SAM" id="MobiDB-lite"/>
    </source>
</evidence>
<feature type="compositionally biased region" description="Low complexity" evidence="1">
    <location>
        <begin position="370"/>
        <end position="385"/>
    </location>
</feature>
<feature type="compositionally biased region" description="Low complexity" evidence="1">
    <location>
        <begin position="414"/>
        <end position="458"/>
    </location>
</feature>
<dbReference type="InterPro" id="IPR036867">
    <property type="entry name" value="R3H_dom_sf"/>
</dbReference>
<evidence type="ECO:0000259" key="2">
    <source>
        <dbReference type="Pfam" id="PF12752"/>
    </source>
</evidence>
<dbReference type="Pfam" id="PF12752">
    <property type="entry name" value="SUZ"/>
    <property type="match status" value="1"/>
</dbReference>
<gene>
    <name evidence="3" type="ORF">CAOG_005529</name>
</gene>
<dbReference type="STRING" id="595528.A0A0D2X3W1"/>
<keyword evidence="4" id="KW-1185">Reference proteome</keyword>
<dbReference type="EMBL" id="KE346368">
    <property type="protein sequence ID" value="KJE94999.1"/>
    <property type="molecule type" value="Genomic_DNA"/>
</dbReference>
<feature type="region of interest" description="Disordered" evidence="1">
    <location>
        <begin position="625"/>
        <end position="673"/>
    </location>
</feature>
<dbReference type="InParanoid" id="A0A0D2X3W1"/>
<sequence>MQSQPTANGLGGQLPAFPSDASPTTGAAPSTATPATDASSSTHPNTTRAAQAMQLAPQPGSLLAAAAAAGFHGFGATYALPAQPIPLDSGPSLVPAGFTTLEALAAAGLPGSTMPTTTTATMPLAGNPLQGDYSFVTSYDPVLLEALNKSRKDHLFLAQIEERLVEWMRAPPSPQSNSLRLDVARMSSYHRKLVHQTAVQFGITDRRVEDTTMVLTRDAHSHLPEHTFQEVFSAQLWLRQQQQQQQQQWQTPTFPMHMAPQHMLPQQQFHPSQQPHPQLWQHSTMPLHQQFQPPRPQSLSPYQQAHQPSQPLQSTLGLGARPQHGAVQDGTPSSAPVDESSLPGDAEATPTAAPVPAVGSFKIMRRDRSAAASGSGPSTGSSPVDSSKKERRAMTPEERTAEYERARARIFEQSKAADASSAAATSAVDETQPTTAATGASGQQVAATTTTTTTTGTARPVFSYAQAARGPVVNPPPATDAARTEAAPKESMAAQVINQLRTEAEQDEEAGGDDVFRRPPISQNRGLFDPNAPSSHSNRSFHYQQQQQQLLDQYQQAFDPRYGQPPSGRPMAPTASAGLLGDAPPLNPYFHPSAAASGYANFQYQQQPHPALYAASANYASTYRPQAPAHFQGQHSTMPLQPVQLPPGFHYVSSPPQSQPPHSSSRGTPPHQP</sequence>
<dbReference type="RefSeq" id="XP_004346202.1">
    <property type="nucleotide sequence ID" value="XM_004346152.2"/>
</dbReference>
<feature type="compositionally biased region" description="Low complexity" evidence="1">
    <location>
        <begin position="543"/>
        <end position="556"/>
    </location>
</feature>
<dbReference type="InterPro" id="IPR024771">
    <property type="entry name" value="SUZ"/>
</dbReference>
<dbReference type="Proteomes" id="UP000008743">
    <property type="component" value="Unassembled WGS sequence"/>
</dbReference>
<dbReference type="SUPFAM" id="SSF82708">
    <property type="entry name" value="R3H domain"/>
    <property type="match status" value="1"/>
</dbReference>
<dbReference type="OMA" id="NSREDTR"/>
<name>A0A0D2X3W1_CAPO3</name>
<accession>A0A0D2X3W1</accession>
<feature type="compositionally biased region" description="Low complexity" evidence="1">
    <location>
        <begin position="18"/>
        <end position="42"/>
    </location>
</feature>
<feature type="compositionally biased region" description="Basic and acidic residues" evidence="1">
    <location>
        <begin position="386"/>
        <end position="412"/>
    </location>
</feature>
<feature type="compositionally biased region" description="Polar residues" evidence="1">
    <location>
        <begin position="532"/>
        <end position="542"/>
    </location>
</feature>
<organism evidence="3 4">
    <name type="scientific">Capsaspora owczarzaki (strain ATCC 30864)</name>
    <dbReference type="NCBI Taxonomy" id="595528"/>
    <lineage>
        <taxon>Eukaryota</taxon>
        <taxon>Filasterea</taxon>
        <taxon>Capsaspora</taxon>
    </lineage>
</organism>
<feature type="domain" description="SUZ" evidence="2">
    <location>
        <begin position="360"/>
        <end position="414"/>
    </location>
</feature>
<evidence type="ECO:0000313" key="4">
    <source>
        <dbReference type="Proteomes" id="UP000008743"/>
    </source>
</evidence>
<dbReference type="AlphaFoldDB" id="A0A0D2X3W1"/>